<evidence type="ECO:0000313" key="2">
    <source>
        <dbReference type="Proteomes" id="UP000023541"/>
    </source>
</evidence>
<dbReference type="STRING" id="1317122.ATO12_09185"/>
<dbReference type="AlphaFoldDB" id="A0A023BY62"/>
<sequence length="187" mass="21639">MQSKVLIHIIKEIETIESTTQVEEFITDLFVYTKQKDNDVFYRKDEDKMYAINKIAKNITPISLDQRQQQADQFKKLFSQIDVQHKTEENNRSISIDGKGNIVTISGEVKISKFPDLEHTANLGAYKLLSKSSLVDIDMENNEITNYADININVQGKRIKNKTVIKNIEVLTTDINRYDYLLNYSVN</sequence>
<proteinExistence type="predicted"/>
<keyword evidence="2" id="KW-1185">Reference proteome</keyword>
<gene>
    <name evidence="1" type="ORF">ATO12_09185</name>
</gene>
<name>A0A023BY62_9FLAO</name>
<protein>
    <submittedName>
        <fullName evidence="1">Uncharacterized protein</fullName>
    </submittedName>
</protein>
<comment type="caution">
    <text evidence="1">The sequence shown here is derived from an EMBL/GenBank/DDBJ whole genome shotgun (WGS) entry which is preliminary data.</text>
</comment>
<dbReference type="RefSeq" id="WP_034239788.1">
    <property type="nucleotide sequence ID" value="NZ_AQRA01000002.1"/>
</dbReference>
<dbReference type="OrthoDB" id="1160709at2"/>
<organism evidence="1 2">
    <name type="scientific">Aquimarina atlantica</name>
    <dbReference type="NCBI Taxonomy" id="1317122"/>
    <lineage>
        <taxon>Bacteria</taxon>
        <taxon>Pseudomonadati</taxon>
        <taxon>Bacteroidota</taxon>
        <taxon>Flavobacteriia</taxon>
        <taxon>Flavobacteriales</taxon>
        <taxon>Flavobacteriaceae</taxon>
        <taxon>Aquimarina</taxon>
    </lineage>
</organism>
<reference evidence="1 2" key="1">
    <citation type="submission" date="2014-04" db="EMBL/GenBank/DDBJ databases">
        <title>Aquimarina sp. 22II-S11-z7 Genome Sequencing.</title>
        <authorList>
            <person name="Lai Q."/>
        </authorList>
    </citation>
    <scope>NUCLEOTIDE SEQUENCE [LARGE SCALE GENOMIC DNA]</scope>
    <source>
        <strain evidence="1 2">22II-S11-z7</strain>
    </source>
</reference>
<accession>A0A023BY62</accession>
<evidence type="ECO:0000313" key="1">
    <source>
        <dbReference type="EMBL" id="EZH74899.1"/>
    </source>
</evidence>
<dbReference type="Proteomes" id="UP000023541">
    <property type="component" value="Unassembled WGS sequence"/>
</dbReference>
<dbReference type="EMBL" id="AQRA01000002">
    <property type="protein sequence ID" value="EZH74899.1"/>
    <property type="molecule type" value="Genomic_DNA"/>
</dbReference>
<dbReference type="eggNOG" id="ENOG503125B">
    <property type="taxonomic scope" value="Bacteria"/>
</dbReference>